<keyword evidence="3" id="KW-1185">Reference proteome</keyword>
<dbReference type="PANTHER" id="PTHR43471:SF1">
    <property type="entry name" value="ABC TRANSPORTER PERMEASE PROTEIN NOSY-RELATED"/>
    <property type="match status" value="1"/>
</dbReference>
<sequence>MSFVGVVRKDLLDVRRSNLLRGIGLLYLAFTVLFFWGTGSSGAPNMYLSLWSMTAVAVLIVPLIALVAAYLSVAGERQSGNLKFLLSYPNSRRDVVLGKLIARSIVVGGAIAFAYVVGLALALYYYPDVAVGDFVAFVGLTLLYAVVYVSIAVGLSAATGTRSRAMGGAIGVWFFLNVFWNAFPINPNTIIEFVANRLGTSVSQNLKDLVWSLSPTGAYMNSMQLVFPDSVAQQTGQATWIDPNAPFYLDGWFMLVILAAWLVIPPLLGYWRFQRADLG</sequence>
<evidence type="ECO:0000313" key="2">
    <source>
        <dbReference type="EMBL" id="RRJ33680.1"/>
    </source>
</evidence>
<feature type="transmembrane region" description="Helical" evidence="1">
    <location>
        <begin position="137"/>
        <end position="158"/>
    </location>
</feature>
<feature type="transmembrane region" description="Helical" evidence="1">
    <location>
        <begin position="165"/>
        <end position="183"/>
    </location>
</feature>
<comment type="caution">
    <text evidence="2">The sequence shown here is derived from an EMBL/GenBank/DDBJ whole genome shotgun (WGS) entry which is preliminary data.</text>
</comment>
<feature type="transmembrane region" description="Helical" evidence="1">
    <location>
        <begin position="100"/>
        <end position="125"/>
    </location>
</feature>
<accession>A0A3P3RLE2</accession>
<dbReference type="EMBL" id="RRCH01000003">
    <property type="protein sequence ID" value="RRJ33680.1"/>
    <property type="molecule type" value="Genomic_DNA"/>
</dbReference>
<reference evidence="2 3" key="1">
    <citation type="submission" date="2018-11" db="EMBL/GenBank/DDBJ databases">
        <title>Taxonoimc description of Halomarina strain SPP-AMP-1.</title>
        <authorList>
            <person name="Pal Y."/>
            <person name="Srinivasana K."/>
            <person name="Verma A."/>
            <person name="Kumar P."/>
        </authorList>
    </citation>
    <scope>NUCLEOTIDE SEQUENCE [LARGE SCALE GENOMIC DNA]</scope>
    <source>
        <strain evidence="2 3">SPP-AMP-1</strain>
    </source>
</reference>
<dbReference type="AlphaFoldDB" id="A0A3P3RLE2"/>
<evidence type="ECO:0000313" key="3">
    <source>
        <dbReference type="Proteomes" id="UP000282322"/>
    </source>
</evidence>
<feature type="transmembrane region" description="Helical" evidence="1">
    <location>
        <begin position="252"/>
        <end position="271"/>
    </location>
</feature>
<keyword evidence="1" id="KW-1133">Transmembrane helix</keyword>
<organism evidence="2 3">
    <name type="scientific">Halocatena pleomorpha</name>
    <dbReference type="NCBI Taxonomy" id="1785090"/>
    <lineage>
        <taxon>Archaea</taxon>
        <taxon>Methanobacteriati</taxon>
        <taxon>Methanobacteriota</taxon>
        <taxon>Stenosarchaea group</taxon>
        <taxon>Halobacteria</taxon>
        <taxon>Halobacteriales</taxon>
        <taxon>Natronomonadaceae</taxon>
        <taxon>Halocatena</taxon>
    </lineage>
</organism>
<feature type="transmembrane region" description="Helical" evidence="1">
    <location>
        <begin position="18"/>
        <end position="36"/>
    </location>
</feature>
<dbReference type="GO" id="GO:0005886">
    <property type="term" value="C:plasma membrane"/>
    <property type="evidence" value="ECO:0007669"/>
    <property type="project" value="UniProtKB-SubCell"/>
</dbReference>
<gene>
    <name evidence="2" type="ORF">EIK79_02475</name>
</gene>
<proteinExistence type="predicted"/>
<dbReference type="RefSeq" id="WP_124953547.1">
    <property type="nucleotide sequence ID" value="NZ_RRCH01000003.1"/>
</dbReference>
<dbReference type="OrthoDB" id="86287at2157"/>
<dbReference type="Proteomes" id="UP000282322">
    <property type="component" value="Unassembled WGS sequence"/>
</dbReference>
<feature type="transmembrane region" description="Helical" evidence="1">
    <location>
        <begin position="48"/>
        <end position="73"/>
    </location>
</feature>
<dbReference type="PANTHER" id="PTHR43471">
    <property type="entry name" value="ABC TRANSPORTER PERMEASE"/>
    <property type="match status" value="1"/>
</dbReference>
<keyword evidence="1" id="KW-0812">Transmembrane</keyword>
<protein>
    <submittedName>
        <fullName evidence="2">ABC transporter permease</fullName>
    </submittedName>
</protein>
<keyword evidence="1" id="KW-0472">Membrane</keyword>
<dbReference type="Pfam" id="PF12679">
    <property type="entry name" value="ABC2_membrane_2"/>
    <property type="match status" value="1"/>
</dbReference>
<dbReference type="GO" id="GO:0140359">
    <property type="term" value="F:ABC-type transporter activity"/>
    <property type="evidence" value="ECO:0007669"/>
    <property type="project" value="InterPro"/>
</dbReference>
<evidence type="ECO:0000256" key="1">
    <source>
        <dbReference type="SAM" id="Phobius"/>
    </source>
</evidence>
<name>A0A3P3RLE2_9EURY</name>